<evidence type="ECO:0000256" key="2">
    <source>
        <dbReference type="ARBA" id="ARBA00023043"/>
    </source>
</evidence>
<dbReference type="InterPro" id="IPR036770">
    <property type="entry name" value="Ankyrin_rpt-contain_sf"/>
</dbReference>
<feature type="region of interest" description="Disordered" evidence="4">
    <location>
        <begin position="447"/>
        <end position="469"/>
    </location>
</feature>
<gene>
    <name evidence="5" type="ORF">Vretifemale_9185</name>
    <name evidence="6" type="ORF">Vretimale_12569</name>
</gene>
<dbReference type="InterPro" id="IPR002110">
    <property type="entry name" value="Ankyrin_rpt"/>
</dbReference>
<evidence type="ECO:0000313" key="6">
    <source>
        <dbReference type="EMBL" id="GIM08547.1"/>
    </source>
</evidence>
<dbReference type="Proteomes" id="UP000722791">
    <property type="component" value="Unassembled WGS sequence"/>
</dbReference>
<proteinExistence type="predicted"/>
<dbReference type="SUPFAM" id="SSF48403">
    <property type="entry name" value="Ankyrin repeat"/>
    <property type="match status" value="1"/>
</dbReference>
<organism evidence="5 7">
    <name type="scientific">Volvox reticuliferus</name>
    <dbReference type="NCBI Taxonomy" id="1737510"/>
    <lineage>
        <taxon>Eukaryota</taxon>
        <taxon>Viridiplantae</taxon>
        <taxon>Chlorophyta</taxon>
        <taxon>core chlorophytes</taxon>
        <taxon>Chlorophyceae</taxon>
        <taxon>CS clade</taxon>
        <taxon>Chlamydomonadales</taxon>
        <taxon>Volvocaceae</taxon>
        <taxon>Volvox</taxon>
    </lineage>
</organism>
<comment type="caution">
    <text evidence="5">The sequence shown here is derived from an EMBL/GenBank/DDBJ whole genome shotgun (WGS) entry which is preliminary data.</text>
</comment>
<protein>
    <submittedName>
        <fullName evidence="5">Uncharacterized protein</fullName>
    </submittedName>
</protein>
<feature type="region of interest" description="Disordered" evidence="4">
    <location>
        <begin position="16"/>
        <end position="35"/>
    </location>
</feature>
<dbReference type="PANTHER" id="PTHR24173">
    <property type="entry name" value="ANKYRIN REPEAT CONTAINING"/>
    <property type="match status" value="1"/>
</dbReference>
<dbReference type="PROSITE" id="PS50088">
    <property type="entry name" value="ANK_REPEAT"/>
    <property type="match status" value="3"/>
</dbReference>
<feature type="region of interest" description="Disordered" evidence="4">
    <location>
        <begin position="266"/>
        <end position="287"/>
    </location>
</feature>
<feature type="compositionally biased region" description="Low complexity" evidence="4">
    <location>
        <begin position="16"/>
        <end position="29"/>
    </location>
</feature>
<accession>A0A8J4FKB7</accession>
<feature type="region of interest" description="Disordered" evidence="4">
    <location>
        <begin position="514"/>
        <end position="533"/>
    </location>
</feature>
<name>A0A8J4FKB7_9CHLO</name>
<dbReference type="OrthoDB" id="7729168at2759"/>
<dbReference type="SMART" id="SM00248">
    <property type="entry name" value="ANK"/>
    <property type="match status" value="5"/>
</dbReference>
<feature type="region of interest" description="Disordered" evidence="4">
    <location>
        <begin position="348"/>
        <end position="369"/>
    </location>
</feature>
<dbReference type="EMBL" id="BNCP01000016">
    <property type="protein sequence ID" value="GIL79938.1"/>
    <property type="molecule type" value="Genomic_DNA"/>
</dbReference>
<dbReference type="PANTHER" id="PTHR24173:SF74">
    <property type="entry name" value="ANKYRIN REPEAT DOMAIN-CONTAINING PROTEIN 16"/>
    <property type="match status" value="1"/>
</dbReference>
<feature type="repeat" description="ANK" evidence="3">
    <location>
        <begin position="804"/>
        <end position="825"/>
    </location>
</feature>
<reference evidence="5" key="1">
    <citation type="journal article" date="2021" name="Proc. Natl. Acad. Sci. U.S.A.">
        <title>Three genomes in the algal genus Volvox reveal the fate of a haploid sex-determining region after a transition to homothallism.</title>
        <authorList>
            <person name="Yamamoto K."/>
            <person name="Hamaji T."/>
            <person name="Kawai-Toyooka H."/>
            <person name="Matsuzaki R."/>
            <person name="Takahashi F."/>
            <person name="Nishimura Y."/>
            <person name="Kawachi M."/>
            <person name="Noguchi H."/>
            <person name="Minakuchi Y."/>
            <person name="Umen J.G."/>
            <person name="Toyoda A."/>
            <person name="Nozaki H."/>
        </authorList>
    </citation>
    <scope>NUCLEOTIDE SEQUENCE</scope>
    <source>
        <strain evidence="6">NIES-3785</strain>
        <strain evidence="5">NIES-3786</strain>
    </source>
</reference>
<evidence type="ECO:0000256" key="3">
    <source>
        <dbReference type="PROSITE-ProRule" id="PRU00023"/>
    </source>
</evidence>
<evidence type="ECO:0000313" key="7">
    <source>
        <dbReference type="Proteomes" id="UP000747110"/>
    </source>
</evidence>
<dbReference type="EMBL" id="BNCQ01000027">
    <property type="protein sequence ID" value="GIM08547.1"/>
    <property type="molecule type" value="Genomic_DNA"/>
</dbReference>
<feature type="repeat" description="ANK" evidence="3">
    <location>
        <begin position="873"/>
        <end position="905"/>
    </location>
</feature>
<feature type="repeat" description="ANK" evidence="3">
    <location>
        <begin position="840"/>
        <end position="872"/>
    </location>
</feature>
<dbReference type="PRINTS" id="PR01415">
    <property type="entry name" value="ANKYRIN"/>
</dbReference>
<evidence type="ECO:0000256" key="4">
    <source>
        <dbReference type="SAM" id="MobiDB-lite"/>
    </source>
</evidence>
<keyword evidence="7" id="KW-1185">Reference proteome</keyword>
<dbReference type="Pfam" id="PF12796">
    <property type="entry name" value="Ank_2"/>
    <property type="match status" value="2"/>
</dbReference>
<dbReference type="Proteomes" id="UP000747110">
    <property type="component" value="Unassembled WGS sequence"/>
</dbReference>
<dbReference type="AlphaFoldDB" id="A0A8J4FKB7"/>
<keyword evidence="2 3" id="KW-0040">ANK repeat</keyword>
<feature type="compositionally biased region" description="Gly residues" evidence="4">
    <location>
        <begin position="398"/>
        <end position="411"/>
    </location>
</feature>
<feature type="region of interest" description="Disordered" evidence="4">
    <location>
        <begin position="385"/>
        <end position="411"/>
    </location>
</feature>
<sequence>MPPKSVTLAAFLPAQLKPPEQAPEPAQLPNGQPRPQRCRCEGPFDLCWRYPAGVANAACKQTWDRLLAPFQFKGREWTIVELRSLWPHTVQALNERLQKGRLERTLKEDLQDDLQVLVDLIQHSCKPHPRPPRAGMKTLIVQGRILAEAIAQDALFQLDPVDRAAPRPDRDLVDLINRLRDHHPNSLLAPALHVLRTLGNTAVHLDRDSARLTDGEIGDAAAVCCRFVVLVVDVYMQMCANLHKHEETEAALAQPLLEVPAAPIPAPNVLLRPRDPTPPRPPLPEEVPTAVALGSATAAARATVPSPPPMPSASLAAHAMLRVASRTTVPDDDVSPAMAYGGSAAVTAAHRDSGGGSSSGGRRSFPGCADGSGRVPYSLVSSDWSAAPQHTHMQPSSSGGGDGCGGNGGDGGRGRSLLSRCWWPSAVIIEAPAAPPSPVPPTLLRRPEVSAQSPVSGLGSPLVPPSQPQLSPQLLTATASGAHWLQDQYGLIQGSYGSQGTIWAATTASSTNHLGPRRLSGGADGVDDGSQSEGIDGVAAVAATAPASSQPPFTRTLAQDAYGPLPSQSTTDAAAADFAPGHGMATSYILAGGIVCSAPGPTDAAAPSALALQIHTDSWVSAEPSRPAGSSPRRFPISLTSGEAVGGDPALAMAFAGGSGLTVRGSSPAPVRHGPRQPALQPLFNHHQRQQEQTLQLQQEPQQQERVALNGATTAGAGPGASSNGAGLPMGSNEASKRLLQLCAVAQTPMVSKVEKLLQAGATLTFTDKSGMTALHLACYWCHVEAARLLLDRQPTAAAATDREGRTPLWVASQRGHVEIVEMLLALTEGAMQVDIPNAAGVTPLRVSAAQGHSQVVAALLWAGANVELADKDGFTPLYVAAARNQLEVVRLLLAASAPVDRPDKAQRTPLWAALHPGGAARAEASPERRAAVVRALLDRGADVYLLADARDREYCWQVLAQSIAEGG</sequence>
<evidence type="ECO:0000313" key="5">
    <source>
        <dbReference type="EMBL" id="GIL79938.1"/>
    </source>
</evidence>
<keyword evidence="1" id="KW-0677">Repeat</keyword>
<dbReference type="PROSITE" id="PS50297">
    <property type="entry name" value="ANK_REP_REGION"/>
    <property type="match status" value="3"/>
</dbReference>
<evidence type="ECO:0000256" key="1">
    <source>
        <dbReference type="ARBA" id="ARBA00022737"/>
    </source>
</evidence>
<dbReference type="Gene3D" id="1.25.40.20">
    <property type="entry name" value="Ankyrin repeat-containing domain"/>
    <property type="match status" value="2"/>
</dbReference>